<dbReference type="InterPro" id="IPR001173">
    <property type="entry name" value="Glyco_trans_2-like"/>
</dbReference>
<dbReference type="InterPro" id="IPR029044">
    <property type="entry name" value="Nucleotide-diphossugar_trans"/>
</dbReference>
<evidence type="ECO:0000313" key="2">
    <source>
        <dbReference type="EMBL" id="RSK40509.1"/>
    </source>
</evidence>
<protein>
    <submittedName>
        <fullName evidence="2">Glycosyltransferase family 2 protein</fullName>
    </submittedName>
</protein>
<proteinExistence type="predicted"/>
<dbReference type="RefSeq" id="WP_125467424.1">
    <property type="nucleotide sequence ID" value="NZ_RWBG01000002.1"/>
</dbReference>
<reference evidence="2 3" key="1">
    <citation type="submission" date="2018-12" db="EMBL/GenBank/DDBJ databases">
        <title>Mangrovimonas spongiae sp. nov., a novel member of the genus Mangrovimonas isolated from marine sponge.</title>
        <authorList>
            <person name="Zhuang L."/>
            <person name="Luo L."/>
        </authorList>
    </citation>
    <scope>NUCLEOTIDE SEQUENCE [LARGE SCALE GENOMIC DNA]</scope>
    <source>
        <strain evidence="2 3">HN-E26</strain>
    </source>
</reference>
<name>A0A428K260_9FLAO</name>
<accession>A0A428K260</accession>
<dbReference type="AlphaFoldDB" id="A0A428K260"/>
<dbReference type="OrthoDB" id="9771846at2"/>
<dbReference type="PANTHER" id="PTHR43179:SF7">
    <property type="entry name" value="RHAMNOSYLTRANSFERASE WBBL"/>
    <property type="match status" value="1"/>
</dbReference>
<dbReference type="SUPFAM" id="SSF53448">
    <property type="entry name" value="Nucleotide-diphospho-sugar transferases"/>
    <property type="match status" value="1"/>
</dbReference>
<comment type="caution">
    <text evidence="2">The sequence shown here is derived from an EMBL/GenBank/DDBJ whole genome shotgun (WGS) entry which is preliminary data.</text>
</comment>
<evidence type="ECO:0000259" key="1">
    <source>
        <dbReference type="Pfam" id="PF00535"/>
    </source>
</evidence>
<dbReference type="GO" id="GO:0016740">
    <property type="term" value="F:transferase activity"/>
    <property type="evidence" value="ECO:0007669"/>
    <property type="project" value="UniProtKB-KW"/>
</dbReference>
<dbReference type="Pfam" id="PF00535">
    <property type="entry name" value="Glycos_transf_2"/>
    <property type="match status" value="1"/>
</dbReference>
<sequence>MQTAIIIVTYNGLRWIKRCLESCGDYPVVVVDNASTDGTVGFIEQQFPNVILLKQDTNLGFGQANNLGISYALNHGAKQVFLLNQDAYLEKGSLKALIATQKQHSEFGVISPIHLTGDGKMYDRQFYNVINEHHEWLPKNLPDITPKAKPISISFVNAAGWLVSKSCLVKVGGFDPLFFHYGEDNNYCQRVLYHGFKVGVITTSFIKHDREHRPKPVYKEGSHTYWTWYMRRLKKRYADVNNTYGSINKLFIKRLKSFVASVIKLDCKRSTLLLKELCVIVKHRKVILVSKTRNTIPDTHYLTVKTTNDY</sequence>
<dbReference type="CDD" id="cd04186">
    <property type="entry name" value="GT_2_like_c"/>
    <property type="match status" value="1"/>
</dbReference>
<evidence type="ECO:0000313" key="3">
    <source>
        <dbReference type="Proteomes" id="UP000270620"/>
    </source>
</evidence>
<dbReference type="Proteomes" id="UP000270620">
    <property type="component" value="Unassembled WGS sequence"/>
</dbReference>
<keyword evidence="2" id="KW-0808">Transferase</keyword>
<dbReference type="EMBL" id="RWBG01000002">
    <property type="protein sequence ID" value="RSK40509.1"/>
    <property type="molecule type" value="Genomic_DNA"/>
</dbReference>
<dbReference type="PANTHER" id="PTHR43179">
    <property type="entry name" value="RHAMNOSYLTRANSFERASE WBBL"/>
    <property type="match status" value="1"/>
</dbReference>
<organism evidence="2 3">
    <name type="scientific">Mangrovimonas spongiae</name>
    <dbReference type="NCBI Taxonomy" id="2494697"/>
    <lineage>
        <taxon>Bacteria</taxon>
        <taxon>Pseudomonadati</taxon>
        <taxon>Bacteroidota</taxon>
        <taxon>Flavobacteriia</taxon>
        <taxon>Flavobacteriales</taxon>
        <taxon>Flavobacteriaceae</taxon>
        <taxon>Mangrovimonas</taxon>
    </lineage>
</organism>
<gene>
    <name evidence="2" type="ORF">EJA19_05905</name>
</gene>
<dbReference type="Gene3D" id="3.90.550.10">
    <property type="entry name" value="Spore Coat Polysaccharide Biosynthesis Protein SpsA, Chain A"/>
    <property type="match status" value="1"/>
</dbReference>
<feature type="domain" description="Glycosyltransferase 2-like" evidence="1">
    <location>
        <begin position="5"/>
        <end position="167"/>
    </location>
</feature>
<keyword evidence="3" id="KW-1185">Reference proteome</keyword>